<evidence type="ECO:0000256" key="1">
    <source>
        <dbReference type="SAM" id="MobiDB-lite"/>
    </source>
</evidence>
<dbReference type="GO" id="GO:0010945">
    <property type="term" value="F:coenzyme A diphosphatase activity"/>
    <property type="evidence" value="ECO:0007669"/>
    <property type="project" value="InterPro"/>
</dbReference>
<name>A0A7S2H138_9EUKA</name>
<sequence>MTRSAARLYDALRTAERGHRRHAKGGRRASIAAIFRVHPTSGEEQVLFIRRADNPRDPWSGNVALPGGRQDAVDGGDDEATATRETLEEVGLDLTGWERLGRLTDDRIVKRAGGSMAVSMFGFVARNGGNSLPSGDELTLQASEVAEAWWVNTCWIDADRLEWRKVGLGTMVKGLSSWPVAARVLHVLGLDSFNFAAIALPLPVTMAPLPPLHPNHETYQLWGLTLAFFSDVLRNSGGRPLVGAGAPEAFAHAFTSSSQSALARSASWMFHRVRIHGAKPMAAVAVAAFSAAVGFGVAAIRYVSSARYIT</sequence>
<dbReference type="EMBL" id="HBGU01044434">
    <property type="protein sequence ID" value="CAD9477467.1"/>
    <property type="molecule type" value="Transcribed_RNA"/>
</dbReference>
<evidence type="ECO:0000259" key="3">
    <source>
        <dbReference type="PROSITE" id="PS51462"/>
    </source>
</evidence>
<feature type="transmembrane region" description="Helical" evidence="2">
    <location>
        <begin position="281"/>
        <end position="303"/>
    </location>
</feature>
<dbReference type="SUPFAM" id="SSF55811">
    <property type="entry name" value="Nudix"/>
    <property type="match status" value="1"/>
</dbReference>
<protein>
    <recommendedName>
        <fullName evidence="3">Nudix hydrolase domain-containing protein</fullName>
    </recommendedName>
</protein>
<gene>
    <name evidence="4" type="ORF">CBRE1094_LOCUS24219</name>
</gene>
<dbReference type="InterPro" id="IPR015797">
    <property type="entry name" value="NUDIX_hydrolase-like_dom_sf"/>
</dbReference>
<keyword evidence="2" id="KW-0472">Membrane</keyword>
<evidence type="ECO:0000313" key="4">
    <source>
        <dbReference type="EMBL" id="CAD9477467.1"/>
    </source>
</evidence>
<keyword evidence="2" id="KW-1133">Transmembrane helix</keyword>
<organism evidence="4">
    <name type="scientific">Haptolina brevifila</name>
    <dbReference type="NCBI Taxonomy" id="156173"/>
    <lineage>
        <taxon>Eukaryota</taxon>
        <taxon>Haptista</taxon>
        <taxon>Haptophyta</taxon>
        <taxon>Prymnesiophyceae</taxon>
        <taxon>Prymnesiales</taxon>
        <taxon>Prymnesiaceae</taxon>
        <taxon>Haptolina</taxon>
    </lineage>
</organism>
<evidence type="ECO:0000256" key="2">
    <source>
        <dbReference type="SAM" id="Phobius"/>
    </source>
</evidence>
<dbReference type="InterPro" id="IPR045121">
    <property type="entry name" value="CoAse"/>
</dbReference>
<dbReference type="Gene3D" id="3.90.79.10">
    <property type="entry name" value="Nucleoside Triphosphate Pyrophosphohydrolase"/>
    <property type="match status" value="1"/>
</dbReference>
<feature type="domain" description="Nudix hydrolase" evidence="3">
    <location>
        <begin position="25"/>
        <end position="172"/>
    </location>
</feature>
<dbReference type="InterPro" id="IPR000086">
    <property type="entry name" value="NUDIX_hydrolase_dom"/>
</dbReference>
<dbReference type="Pfam" id="PF00293">
    <property type="entry name" value="NUDIX"/>
    <property type="match status" value="1"/>
</dbReference>
<reference evidence="4" key="1">
    <citation type="submission" date="2021-01" db="EMBL/GenBank/DDBJ databases">
        <authorList>
            <person name="Corre E."/>
            <person name="Pelletier E."/>
            <person name="Niang G."/>
            <person name="Scheremetjew M."/>
            <person name="Finn R."/>
            <person name="Kale V."/>
            <person name="Holt S."/>
            <person name="Cochrane G."/>
            <person name="Meng A."/>
            <person name="Brown T."/>
            <person name="Cohen L."/>
        </authorList>
    </citation>
    <scope>NUCLEOTIDE SEQUENCE</scope>
    <source>
        <strain evidence="4">UTEX LB 985</strain>
    </source>
</reference>
<dbReference type="PROSITE" id="PS51462">
    <property type="entry name" value="NUDIX"/>
    <property type="match status" value="1"/>
</dbReference>
<accession>A0A7S2H138</accession>
<dbReference type="PANTHER" id="PTHR12992:SF44">
    <property type="entry name" value="NUDIX HYDROLASE DOMAIN-CONTAINING PROTEIN"/>
    <property type="match status" value="1"/>
</dbReference>
<proteinExistence type="predicted"/>
<dbReference type="AlphaFoldDB" id="A0A7S2H138"/>
<dbReference type="PANTHER" id="PTHR12992">
    <property type="entry name" value="NUDIX HYDROLASE"/>
    <property type="match status" value="1"/>
</dbReference>
<dbReference type="CDD" id="cd03426">
    <property type="entry name" value="NUDIX_CoAse_Nudt7"/>
    <property type="match status" value="1"/>
</dbReference>
<keyword evidence="2" id="KW-0812">Transmembrane</keyword>
<feature type="region of interest" description="Disordered" evidence="1">
    <location>
        <begin position="58"/>
        <end position="79"/>
    </location>
</feature>